<protein>
    <submittedName>
        <fullName evidence="1">Uncharacterized protein</fullName>
    </submittedName>
</protein>
<organism evidence="1 2">
    <name type="scientific">Hibiscus trionum</name>
    <name type="common">Flower of an hour</name>
    <dbReference type="NCBI Taxonomy" id="183268"/>
    <lineage>
        <taxon>Eukaryota</taxon>
        <taxon>Viridiplantae</taxon>
        <taxon>Streptophyta</taxon>
        <taxon>Embryophyta</taxon>
        <taxon>Tracheophyta</taxon>
        <taxon>Spermatophyta</taxon>
        <taxon>Magnoliopsida</taxon>
        <taxon>eudicotyledons</taxon>
        <taxon>Gunneridae</taxon>
        <taxon>Pentapetalae</taxon>
        <taxon>rosids</taxon>
        <taxon>malvids</taxon>
        <taxon>Malvales</taxon>
        <taxon>Malvaceae</taxon>
        <taxon>Malvoideae</taxon>
        <taxon>Hibiscus</taxon>
    </lineage>
</organism>
<dbReference type="EMBL" id="BSYR01000056">
    <property type="protein sequence ID" value="GMJ09641.1"/>
    <property type="molecule type" value="Genomic_DNA"/>
</dbReference>
<dbReference type="AlphaFoldDB" id="A0A9W7MUD2"/>
<proteinExistence type="predicted"/>
<sequence length="95" mass="11146">MKKVQRYCWMEWPFKRTTRKKTKVRRSGVFVSEMITDQQKYAANEALKSKLYSFFSSSTVNVSSQSVPCYNLFLILDADFSSPKQILLFPFQLLS</sequence>
<evidence type="ECO:0000313" key="1">
    <source>
        <dbReference type="EMBL" id="GMJ09641.1"/>
    </source>
</evidence>
<gene>
    <name evidence="1" type="ORF">HRI_004633300</name>
</gene>
<dbReference type="Proteomes" id="UP001165190">
    <property type="component" value="Unassembled WGS sequence"/>
</dbReference>
<keyword evidence="2" id="KW-1185">Reference proteome</keyword>
<reference evidence="1" key="1">
    <citation type="submission" date="2023-05" db="EMBL/GenBank/DDBJ databases">
        <title>Genome and transcriptome analyses reveal genes involved in the formation of fine ridges on petal epidermal cells in Hibiscus trionum.</title>
        <authorList>
            <person name="Koshimizu S."/>
            <person name="Masuda S."/>
            <person name="Ishii T."/>
            <person name="Shirasu K."/>
            <person name="Hoshino A."/>
            <person name="Arita M."/>
        </authorList>
    </citation>
    <scope>NUCLEOTIDE SEQUENCE</scope>
    <source>
        <strain evidence="1">Hamamatsu line</strain>
    </source>
</reference>
<comment type="caution">
    <text evidence="1">The sequence shown here is derived from an EMBL/GenBank/DDBJ whole genome shotgun (WGS) entry which is preliminary data.</text>
</comment>
<evidence type="ECO:0000313" key="2">
    <source>
        <dbReference type="Proteomes" id="UP001165190"/>
    </source>
</evidence>
<accession>A0A9W7MUD2</accession>
<name>A0A9W7MUD2_HIBTR</name>